<keyword evidence="2" id="KW-0808">Transferase</keyword>
<evidence type="ECO:0000256" key="1">
    <source>
        <dbReference type="ARBA" id="ARBA00022527"/>
    </source>
</evidence>
<evidence type="ECO:0000256" key="4">
    <source>
        <dbReference type="ARBA" id="ARBA00022777"/>
    </source>
</evidence>
<keyword evidence="1" id="KW-0723">Serine/threonine-protein kinase</keyword>
<dbReference type="InterPro" id="IPR011009">
    <property type="entry name" value="Kinase-like_dom_sf"/>
</dbReference>
<evidence type="ECO:0000259" key="10">
    <source>
        <dbReference type="PROSITE" id="PS50011"/>
    </source>
</evidence>
<dbReference type="PANTHER" id="PTHR24350">
    <property type="entry name" value="SERINE/THREONINE-PROTEIN KINASE IAL-RELATED"/>
    <property type="match status" value="1"/>
</dbReference>
<feature type="binding site" evidence="7">
    <location>
        <begin position="254"/>
        <end position="256"/>
    </location>
    <ligand>
        <name>ATP</name>
        <dbReference type="ChEBI" id="CHEBI:30616"/>
    </ligand>
</feature>
<keyword evidence="4" id="KW-0418">Kinase</keyword>
<dbReference type="Proteomes" id="UP000613740">
    <property type="component" value="Unassembled WGS sequence"/>
</dbReference>
<dbReference type="SUPFAM" id="SSF56112">
    <property type="entry name" value="Protein kinase-like (PK-like)"/>
    <property type="match status" value="1"/>
</dbReference>
<feature type="active site" description="Proton acceptor" evidence="6">
    <location>
        <position position="300"/>
    </location>
</feature>
<dbReference type="PROSITE" id="PS50011">
    <property type="entry name" value="PROTEIN_KINASE_DOM"/>
    <property type="match status" value="1"/>
</dbReference>
<dbReference type="Pfam" id="PF00069">
    <property type="entry name" value="Pkinase"/>
    <property type="match status" value="1"/>
</dbReference>
<evidence type="ECO:0000256" key="7">
    <source>
        <dbReference type="PIRSR" id="PIRSR630616-2"/>
    </source>
</evidence>
<dbReference type="GO" id="GO:0004674">
    <property type="term" value="F:protein serine/threonine kinase activity"/>
    <property type="evidence" value="ECO:0007669"/>
    <property type="project" value="UniProtKB-KW"/>
</dbReference>
<feature type="compositionally biased region" description="Low complexity" evidence="9">
    <location>
        <begin position="178"/>
        <end position="190"/>
    </location>
</feature>
<feature type="region of interest" description="Disordered" evidence="9">
    <location>
        <begin position="47"/>
        <end position="130"/>
    </location>
</feature>
<evidence type="ECO:0000256" key="8">
    <source>
        <dbReference type="PIRSR" id="PIRSR630616-3"/>
    </source>
</evidence>
<evidence type="ECO:0000256" key="9">
    <source>
        <dbReference type="SAM" id="MobiDB-lite"/>
    </source>
</evidence>
<feature type="domain" description="Protein kinase" evidence="10">
    <location>
        <begin position="21"/>
        <end position="459"/>
    </location>
</feature>
<feature type="compositionally biased region" description="Gly residues" evidence="9">
    <location>
        <begin position="144"/>
        <end position="157"/>
    </location>
</feature>
<dbReference type="AlphaFoldDB" id="A0A835W2N2"/>
<name>A0A835W2N2_9CHLO</name>
<dbReference type="OrthoDB" id="346907at2759"/>
<evidence type="ECO:0000256" key="6">
    <source>
        <dbReference type="PIRSR" id="PIRSR630616-1"/>
    </source>
</evidence>
<dbReference type="EMBL" id="JAEHOD010000054">
    <property type="protein sequence ID" value="KAG2435028.1"/>
    <property type="molecule type" value="Genomic_DNA"/>
</dbReference>
<keyword evidence="12" id="KW-1185">Reference proteome</keyword>
<organism evidence="11 12">
    <name type="scientific">Chlamydomonas schloesseri</name>
    <dbReference type="NCBI Taxonomy" id="2026947"/>
    <lineage>
        <taxon>Eukaryota</taxon>
        <taxon>Viridiplantae</taxon>
        <taxon>Chlorophyta</taxon>
        <taxon>core chlorophytes</taxon>
        <taxon>Chlorophyceae</taxon>
        <taxon>CS clade</taxon>
        <taxon>Chlamydomonadales</taxon>
        <taxon>Chlamydomonadaceae</taxon>
        <taxon>Chlamydomonas</taxon>
    </lineage>
</organism>
<evidence type="ECO:0000256" key="5">
    <source>
        <dbReference type="ARBA" id="ARBA00022840"/>
    </source>
</evidence>
<accession>A0A835W2N2</accession>
<protein>
    <recommendedName>
        <fullName evidence="10">Protein kinase domain-containing protein</fullName>
    </recommendedName>
</protein>
<dbReference type="InterPro" id="IPR030616">
    <property type="entry name" value="Aur-like"/>
</dbReference>
<gene>
    <name evidence="11" type="ORF">HYH02_012025</name>
</gene>
<feature type="compositionally biased region" description="Gly residues" evidence="9">
    <location>
        <begin position="57"/>
        <end position="70"/>
    </location>
</feature>
<reference evidence="11" key="1">
    <citation type="journal article" date="2020" name="bioRxiv">
        <title>Comparative genomics of Chlamydomonas.</title>
        <authorList>
            <person name="Craig R.J."/>
            <person name="Hasan A.R."/>
            <person name="Ness R.W."/>
            <person name="Keightley P.D."/>
        </authorList>
    </citation>
    <scope>NUCLEOTIDE SEQUENCE</scope>
    <source>
        <strain evidence="11">CCAP 11/173</strain>
    </source>
</reference>
<feature type="compositionally biased region" description="Low complexity" evidence="9">
    <location>
        <begin position="114"/>
        <end position="125"/>
    </location>
</feature>
<dbReference type="InterPro" id="IPR000719">
    <property type="entry name" value="Prot_kinase_dom"/>
</dbReference>
<evidence type="ECO:0000256" key="3">
    <source>
        <dbReference type="ARBA" id="ARBA00022741"/>
    </source>
</evidence>
<evidence type="ECO:0000313" key="12">
    <source>
        <dbReference type="Proteomes" id="UP000613740"/>
    </source>
</evidence>
<feature type="cross-link" description="Glycyl lysine isopeptide (Lys-Gly) (interchain with G-Cter in SUMO2)" evidence="8">
    <location>
        <position position="302"/>
    </location>
</feature>
<proteinExistence type="predicted"/>
<keyword evidence="5 7" id="KW-0067">ATP-binding</keyword>
<dbReference type="GO" id="GO:0005524">
    <property type="term" value="F:ATP binding"/>
    <property type="evidence" value="ECO:0007669"/>
    <property type="project" value="UniProtKB-KW"/>
</dbReference>
<comment type="caution">
    <text evidence="11">The sequence shown here is derived from an EMBL/GenBank/DDBJ whole genome shotgun (WGS) entry which is preliminary data.</text>
</comment>
<feature type="region of interest" description="Disordered" evidence="9">
    <location>
        <begin position="144"/>
        <end position="190"/>
    </location>
</feature>
<dbReference type="SMART" id="SM00220">
    <property type="entry name" value="S_TKc"/>
    <property type="match status" value="1"/>
</dbReference>
<dbReference type="Gene3D" id="1.10.510.10">
    <property type="entry name" value="Transferase(Phosphotransferase) domain 1"/>
    <property type="match status" value="1"/>
</dbReference>
<sequence>MSSQIVFSEPHPLGLDARRFSHPVRLLGTGSFGKVYLCCLRTVVPPQPPPQPDSTAAGGGSAHGANGGGASTTHGACSMQTGTEASYSCGGGDRDRMMSIDLDGPNGTVGHPCQQQQQQQQQQLNNGGGCGTTNGSHAAAGGGCGQGQGQAAGGGSNGHHHSYANTAHEGTAADGAKQQQQPQQPQAPAAAEPAYEYQWVAVKIFKPLVQCDLRSLEYLKREVVCQRRLQHQHVIGFREVGITSGELRLYLALEYANGGNLKQWLAERGGRLPEPVARWFTQQLVYGLAYCHAHGVFNRDIKPDNLLLDTGGGLEQPLLKVADFGLAKSSNDSAPNSCVGSPNFMAPEVFTSKQYDGRKADVFSCGVVLYQLVFGALPFHRTLDGRPLDFKHNMRDILKNMKAEAWPHLLPTAQPPGTAQGPQPVVAASPGLMDLLTGMLRYDPARRLSLYEVKRHPWYREGLSDEVYALLLEDDAGSKQQHGEDGGCGWHGAGQQSVEVIEKEFARILEFTAALHHEAAQRAVDNEFQVE</sequence>
<evidence type="ECO:0000256" key="2">
    <source>
        <dbReference type="ARBA" id="ARBA00022679"/>
    </source>
</evidence>
<keyword evidence="3 7" id="KW-0547">Nucleotide-binding</keyword>
<evidence type="ECO:0000313" key="11">
    <source>
        <dbReference type="EMBL" id="KAG2435028.1"/>
    </source>
</evidence>
<feature type="binding site" evidence="7">
    <location>
        <position position="323"/>
    </location>
    <ligand>
        <name>ATP</name>
        <dbReference type="ChEBI" id="CHEBI:30616"/>
    </ligand>
</feature>